<feature type="domain" description="N-acetyltransferase" evidence="1">
    <location>
        <begin position="1"/>
        <end position="163"/>
    </location>
</feature>
<evidence type="ECO:0000313" key="3">
    <source>
        <dbReference type="Proteomes" id="UP000602050"/>
    </source>
</evidence>
<protein>
    <recommendedName>
        <fullName evidence="1">N-acetyltransferase domain-containing protein</fullName>
    </recommendedName>
</protein>
<name>A0A8J2XGF6_9BACI</name>
<evidence type="ECO:0000259" key="1">
    <source>
        <dbReference type="PROSITE" id="PS51186"/>
    </source>
</evidence>
<dbReference type="AlphaFoldDB" id="A0A8J2XGF6"/>
<reference evidence="2" key="2">
    <citation type="submission" date="2020-09" db="EMBL/GenBank/DDBJ databases">
        <authorList>
            <person name="Sun Q."/>
            <person name="Zhou Y."/>
        </authorList>
    </citation>
    <scope>NUCLEOTIDE SEQUENCE</scope>
    <source>
        <strain evidence="2">CGMCC 1.12360</strain>
    </source>
</reference>
<dbReference type="CDD" id="cd04301">
    <property type="entry name" value="NAT_SF"/>
    <property type="match status" value="1"/>
</dbReference>
<dbReference type="InterPro" id="IPR000182">
    <property type="entry name" value="GNAT_dom"/>
</dbReference>
<dbReference type="Pfam" id="PF00583">
    <property type="entry name" value="Acetyltransf_1"/>
    <property type="match status" value="1"/>
</dbReference>
<reference evidence="2" key="1">
    <citation type="journal article" date="2014" name="Int. J. Syst. Evol. Microbiol.">
        <title>Complete genome sequence of Corynebacterium casei LMG S-19264T (=DSM 44701T), isolated from a smear-ripened cheese.</title>
        <authorList>
            <consortium name="US DOE Joint Genome Institute (JGI-PGF)"/>
            <person name="Walter F."/>
            <person name="Albersmeier A."/>
            <person name="Kalinowski J."/>
            <person name="Ruckert C."/>
        </authorList>
    </citation>
    <scope>NUCLEOTIDE SEQUENCE</scope>
    <source>
        <strain evidence="2">CGMCC 1.12360</strain>
    </source>
</reference>
<evidence type="ECO:0000313" key="2">
    <source>
        <dbReference type="EMBL" id="GFZ83507.1"/>
    </source>
</evidence>
<organism evidence="2 3">
    <name type="scientific">Compostibacillus humi</name>
    <dbReference type="NCBI Taxonomy" id="1245525"/>
    <lineage>
        <taxon>Bacteria</taxon>
        <taxon>Bacillati</taxon>
        <taxon>Bacillota</taxon>
        <taxon>Bacilli</taxon>
        <taxon>Bacillales</taxon>
        <taxon>Bacillaceae</taxon>
        <taxon>Compostibacillus</taxon>
    </lineage>
</organism>
<dbReference type="EMBL" id="BMEV01000053">
    <property type="protein sequence ID" value="GFZ83507.1"/>
    <property type="molecule type" value="Genomic_DNA"/>
</dbReference>
<dbReference type="SUPFAM" id="SSF55729">
    <property type="entry name" value="Acyl-CoA N-acyltransferases (Nat)"/>
    <property type="match status" value="1"/>
</dbReference>
<accession>A0A8J2XGF6</accession>
<dbReference type="RefSeq" id="WP_188392763.1">
    <property type="nucleotide sequence ID" value="NZ_BMEV01000053.1"/>
</dbReference>
<keyword evidence="3" id="KW-1185">Reference proteome</keyword>
<dbReference type="PROSITE" id="PS51186">
    <property type="entry name" value="GNAT"/>
    <property type="match status" value="1"/>
</dbReference>
<comment type="caution">
    <text evidence="2">The sequence shown here is derived from an EMBL/GenBank/DDBJ whole genome shotgun (WGS) entry which is preliminary data.</text>
</comment>
<dbReference type="Gene3D" id="3.40.630.30">
    <property type="match status" value="1"/>
</dbReference>
<dbReference type="GO" id="GO:0016747">
    <property type="term" value="F:acyltransferase activity, transferring groups other than amino-acyl groups"/>
    <property type="evidence" value="ECO:0007669"/>
    <property type="project" value="InterPro"/>
</dbReference>
<proteinExistence type="predicted"/>
<dbReference type="InterPro" id="IPR016181">
    <property type="entry name" value="Acyl_CoA_acyltransferase"/>
</dbReference>
<gene>
    <name evidence="2" type="ORF">GCM10010978_25120</name>
</gene>
<sequence>MNLTIIKPKKEHTEAVASICASGWRQTAEDFYSETYIRKNIDFWYNLKRVSDDIESGVYTHIALVDSEAAGVIGGGMTAPDVGEIFVFYVDEKYRFQGIGKKLLEALTKEQRKSGAKEQWVSVQEGNQLGIPFYEARGFTFQKKKMERVETGEKMITLRYMRQI</sequence>
<dbReference type="Proteomes" id="UP000602050">
    <property type="component" value="Unassembled WGS sequence"/>
</dbReference>